<dbReference type="EMBL" id="NXNI01000001">
    <property type="protein sequence ID" value="PCR91997.1"/>
    <property type="molecule type" value="Genomic_DNA"/>
</dbReference>
<reference evidence="4 5" key="1">
    <citation type="submission" date="2017-09" db="EMBL/GenBank/DDBJ databases">
        <title>Genome sequences of Natrinema ejinorence JCM 13890T.</title>
        <authorList>
            <person name="Roh S.W."/>
            <person name="Kim Y.B."/>
            <person name="Kim J.Y."/>
        </authorList>
    </citation>
    <scope>NUCLEOTIDE SEQUENCE [LARGE SCALE GENOMIC DNA]</scope>
    <source>
        <strain evidence="4 5">JCM 13890</strain>
    </source>
</reference>
<name>A0A2A5QYU1_9EURY</name>
<keyword evidence="4" id="KW-0808">Transferase</keyword>
<proteinExistence type="predicted"/>
<organism evidence="4 5">
    <name type="scientific">Natrinema ejinorense</name>
    <dbReference type="NCBI Taxonomy" id="373386"/>
    <lineage>
        <taxon>Archaea</taxon>
        <taxon>Methanobacteriati</taxon>
        <taxon>Methanobacteriota</taxon>
        <taxon>Stenosarchaea group</taxon>
        <taxon>Halobacteria</taxon>
        <taxon>Halobacteriales</taxon>
        <taxon>Natrialbaceae</taxon>
        <taxon>Natrinema</taxon>
    </lineage>
</organism>
<evidence type="ECO:0000256" key="1">
    <source>
        <dbReference type="ARBA" id="ARBA00001933"/>
    </source>
</evidence>
<keyword evidence="2 3" id="KW-0663">Pyridoxal phosphate</keyword>
<dbReference type="InterPro" id="IPR015421">
    <property type="entry name" value="PyrdxlP-dep_Trfase_major"/>
</dbReference>
<dbReference type="GO" id="GO:0004125">
    <property type="term" value="F:L-seryl-tRNA(Sec) selenium transferase activity"/>
    <property type="evidence" value="ECO:0007669"/>
    <property type="project" value="TreeGrafter"/>
</dbReference>
<dbReference type="Proteomes" id="UP000219689">
    <property type="component" value="Unassembled WGS sequence"/>
</dbReference>
<sequence length="406" mass="42893">MSEKTVYDELGVPSVINASGTKTRIGGSRIRPEAVEAMGRAATEFVRLSDLQAKASERIAAVTGSQAGYVTCGADAGLLLAAAATLAGDDPAAMDQLPDTDGIPDEIIMPRTHRTGYDHAFRGAGATIVDVGTNDRVLGTGSTAVEPWEIERAITEQTAAIGYVQKPYTEPALSTVTDIASAYDVPVIVDAAAELPPTENLSRFIEDGADLVVFSGGKAIRGPQTTGIVAGRRDLVESIALQHLDMHAAGEVWQPPAALVDIDRFDGVPRQGIGRPLKVGKEELVGLLVALESFLEDDHDAAHDRWRRDAERIVSALESVHGVDPTLDGGGDVSVAPAVAVHVDTAVAACSATELVRTLRAESPRVFVGADRLDEDVVTINPMCLEESELDHVIDRVSSHLTTSQE</sequence>
<evidence type="ECO:0000256" key="2">
    <source>
        <dbReference type="ARBA" id="ARBA00022898"/>
    </source>
</evidence>
<protein>
    <submittedName>
        <fullName evidence="4">L-seryl-tRNA selenium transferase</fullName>
    </submittedName>
</protein>
<evidence type="ECO:0000313" key="5">
    <source>
        <dbReference type="Proteomes" id="UP000219689"/>
    </source>
</evidence>
<dbReference type="PANTHER" id="PTHR32328">
    <property type="entry name" value="L-SERYL-TRNA(SEC) SELENIUM TRANSFERASE"/>
    <property type="match status" value="1"/>
</dbReference>
<feature type="modified residue" description="N6-(pyridoxal phosphate)lysine" evidence="3">
    <location>
        <position position="218"/>
    </location>
</feature>
<dbReference type="Gene3D" id="3.40.640.10">
    <property type="entry name" value="Type I PLP-dependent aspartate aminotransferase-like (Major domain)"/>
    <property type="match status" value="1"/>
</dbReference>
<evidence type="ECO:0000313" key="4">
    <source>
        <dbReference type="EMBL" id="PCR91997.1"/>
    </source>
</evidence>
<comment type="caution">
    <text evidence="4">The sequence shown here is derived from an EMBL/GenBank/DDBJ whole genome shotgun (WGS) entry which is preliminary data.</text>
</comment>
<dbReference type="RefSeq" id="WP_097380928.1">
    <property type="nucleotide sequence ID" value="NZ_NXNI01000001.1"/>
</dbReference>
<dbReference type="Pfam" id="PF03841">
    <property type="entry name" value="SelA"/>
    <property type="match status" value="1"/>
</dbReference>
<dbReference type="PANTHER" id="PTHR32328:SF0">
    <property type="entry name" value="L-SERYL-TRNA(SEC) SELENIUM TRANSFERASE"/>
    <property type="match status" value="1"/>
</dbReference>
<dbReference type="SUPFAM" id="SSF53383">
    <property type="entry name" value="PLP-dependent transferases"/>
    <property type="match status" value="1"/>
</dbReference>
<gene>
    <name evidence="4" type="ORF">CP557_16585</name>
</gene>
<dbReference type="AlphaFoldDB" id="A0A2A5QYU1"/>
<evidence type="ECO:0000256" key="3">
    <source>
        <dbReference type="PIRSR" id="PIRSR618319-50"/>
    </source>
</evidence>
<accession>A0A2A5QYU1</accession>
<keyword evidence="5" id="KW-1185">Reference proteome</keyword>
<dbReference type="OrthoDB" id="201572at2157"/>
<comment type="cofactor">
    <cofactor evidence="1 3">
        <name>pyridoxal 5'-phosphate</name>
        <dbReference type="ChEBI" id="CHEBI:597326"/>
    </cofactor>
</comment>
<dbReference type="InterPro" id="IPR018319">
    <property type="entry name" value="SelA-like"/>
</dbReference>
<dbReference type="InterPro" id="IPR015424">
    <property type="entry name" value="PyrdxlP-dep_Trfase"/>
</dbReference>